<gene>
    <name evidence="1" type="ORF">NCTC11227_02018</name>
</gene>
<dbReference type="Gene3D" id="1.20.58.320">
    <property type="entry name" value="TPR-like"/>
    <property type="match status" value="1"/>
</dbReference>
<accession>A0A378PSU0</accession>
<dbReference type="InterPro" id="IPR011990">
    <property type="entry name" value="TPR-like_helical_dom_sf"/>
</dbReference>
<evidence type="ECO:0008006" key="3">
    <source>
        <dbReference type="Google" id="ProtNLM"/>
    </source>
</evidence>
<dbReference type="EMBL" id="UGPW01000001">
    <property type="protein sequence ID" value="STY87989.1"/>
    <property type="molecule type" value="Genomic_DNA"/>
</dbReference>
<evidence type="ECO:0000313" key="1">
    <source>
        <dbReference type="EMBL" id="STY87989.1"/>
    </source>
</evidence>
<reference evidence="1 2" key="1">
    <citation type="submission" date="2018-06" db="EMBL/GenBank/DDBJ databases">
        <authorList>
            <consortium name="Pathogen Informatics"/>
            <person name="Doyle S."/>
        </authorList>
    </citation>
    <scope>NUCLEOTIDE SEQUENCE [LARGE SCALE GENOMIC DNA]</scope>
    <source>
        <strain evidence="1 2">NCTC11227</strain>
    </source>
</reference>
<evidence type="ECO:0000313" key="2">
    <source>
        <dbReference type="Proteomes" id="UP000255102"/>
    </source>
</evidence>
<dbReference type="AlphaFoldDB" id="A0A378PSU0"/>
<dbReference type="Proteomes" id="UP000255102">
    <property type="component" value="Unassembled WGS sequence"/>
</dbReference>
<dbReference type="SUPFAM" id="SSF48452">
    <property type="entry name" value="TPR-like"/>
    <property type="match status" value="1"/>
</dbReference>
<protein>
    <recommendedName>
        <fullName evidence="3">DUF924 domain-containing protein</fullName>
    </recommendedName>
</protein>
<organism evidence="1 2">
    <name type="scientific">Moraxella ovis</name>
    <dbReference type="NCBI Taxonomy" id="29433"/>
    <lineage>
        <taxon>Bacteria</taxon>
        <taxon>Pseudomonadati</taxon>
        <taxon>Pseudomonadota</taxon>
        <taxon>Gammaproteobacteria</taxon>
        <taxon>Moraxellales</taxon>
        <taxon>Moraxellaceae</taxon>
        <taxon>Moraxella</taxon>
    </lineage>
</organism>
<proteinExistence type="predicted"/>
<name>A0A378PSU0_9GAMM</name>
<sequence length="56" mass="6589">MIYTTNEVANRVLNFWFDADNKPFWFAKSDEFDHKIAEQLRFDRSGESGRALGLAY</sequence>